<organism evidence="1 2">
    <name type="scientific">Blepharisma stoltei</name>
    <dbReference type="NCBI Taxonomy" id="1481888"/>
    <lineage>
        <taxon>Eukaryota</taxon>
        <taxon>Sar</taxon>
        <taxon>Alveolata</taxon>
        <taxon>Ciliophora</taxon>
        <taxon>Postciliodesmatophora</taxon>
        <taxon>Heterotrichea</taxon>
        <taxon>Heterotrichida</taxon>
        <taxon>Blepharismidae</taxon>
        <taxon>Blepharisma</taxon>
    </lineage>
</organism>
<dbReference type="EMBL" id="CAJZBQ010000015">
    <property type="protein sequence ID" value="CAG9316240.1"/>
    <property type="molecule type" value="Genomic_DNA"/>
</dbReference>
<sequence>MNKHIWMNIPNKLGKLPSKAYRKKSASTRIDSQNKDTSFVLNKKPTLLNFTSLQAARNQVKLKKNYSFSSLQEARYKFKAHKTASISQTTWENIGVLANLDSHEDYQRNSANVIKCSGKECLISHQSSISKSKSLSSLEMENLETDSDTSFCLTPPISYENSEGGDFMDFYSEITFRSSTSQVNSPANNSENVSSNKKTSLNANYAEDKASLIKPQSHEYQASLNMKSAIKIDRHSIELYSNCKDNLKRKNNDDSEVNCRSKRFKFSSSEFAHNNDLYRIDGTN</sequence>
<name>A0AAU9IX19_9CILI</name>
<gene>
    <name evidence="1" type="ORF">BSTOLATCC_MIC15675</name>
</gene>
<evidence type="ECO:0000313" key="1">
    <source>
        <dbReference type="EMBL" id="CAG9316240.1"/>
    </source>
</evidence>
<accession>A0AAU9IX19</accession>
<reference evidence="1" key="1">
    <citation type="submission" date="2021-09" db="EMBL/GenBank/DDBJ databases">
        <authorList>
            <consortium name="AG Swart"/>
            <person name="Singh M."/>
            <person name="Singh A."/>
            <person name="Seah K."/>
            <person name="Emmerich C."/>
        </authorList>
    </citation>
    <scope>NUCLEOTIDE SEQUENCE</scope>
    <source>
        <strain evidence="1">ATCC30299</strain>
    </source>
</reference>
<keyword evidence="2" id="KW-1185">Reference proteome</keyword>
<proteinExistence type="predicted"/>
<evidence type="ECO:0000313" key="2">
    <source>
        <dbReference type="Proteomes" id="UP001162131"/>
    </source>
</evidence>
<comment type="caution">
    <text evidence="1">The sequence shown here is derived from an EMBL/GenBank/DDBJ whole genome shotgun (WGS) entry which is preliminary data.</text>
</comment>
<dbReference type="Proteomes" id="UP001162131">
    <property type="component" value="Unassembled WGS sequence"/>
</dbReference>
<protein>
    <submittedName>
        <fullName evidence="1">Uncharacterized protein</fullName>
    </submittedName>
</protein>
<dbReference type="AlphaFoldDB" id="A0AAU9IX19"/>